<evidence type="ECO:0000313" key="5">
    <source>
        <dbReference type="EnsemblMetazoa" id="XP_038060855.1"/>
    </source>
</evidence>
<dbReference type="InterPro" id="IPR002213">
    <property type="entry name" value="UDP_glucos_trans"/>
</dbReference>
<name>A0A914AAG8_PATMI</name>
<evidence type="ECO:0000313" key="6">
    <source>
        <dbReference type="Proteomes" id="UP000887568"/>
    </source>
</evidence>
<dbReference type="FunFam" id="3.40.50.2000:FF:000021">
    <property type="entry name" value="UDP-glucuronosyltransferase"/>
    <property type="match status" value="1"/>
</dbReference>
<evidence type="ECO:0000256" key="3">
    <source>
        <dbReference type="ARBA" id="ARBA00022679"/>
    </source>
</evidence>
<dbReference type="PANTHER" id="PTHR48043:SF145">
    <property type="entry name" value="FI06409P-RELATED"/>
    <property type="match status" value="1"/>
</dbReference>
<keyword evidence="4" id="KW-1133">Transmembrane helix</keyword>
<comment type="similarity">
    <text evidence="1">Belongs to the UDP-glycosyltransferase family.</text>
</comment>
<dbReference type="Proteomes" id="UP000887568">
    <property type="component" value="Unplaced"/>
</dbReference>
<dbReference type="GO" id="GO:0008194">
    <property type="term" value="F:UDP-glycosyltransferase activity"/>
    <property type="evidence" value="ECO:0007669"/>
    <property type="project" value="InterPro"/>
</dbReference>
<feature type="transmembrane region" description="Helical" evidence="4">
    <location>
        <begin position="502"/>
        <end position="522"/>
    </location>
</feature>
<dbReference type="Pfam" id="PF00201">
    <property type="entry name" value="UDPGT"/>
    <property type="match status" value="1"/>
</dbReference>
<keyword evidence="3" id="KW-0808">Transferase</keyword>
<dbReference type="SUPFAM" id="SSF53756">
    <property type="entry name" value="UDP-Glycosyltransferase/glycogen phosphorylase"/>
    <property type="match status" value="1"/>
</dbReference>
<dbReference type="OMA" id="DIMTRVH"/>
<keyword evidence="2" id="KW-0328">Glycosyltransferase</keyword>
<reference evidence="5" key="1">
    <citation type="submission" date="2022-11" db="UniProtKB">
        <authorList>
            <consortium name="EnsemblMetazoa"/>
        </authorList>
    </citation>
    <scope>IDENTIFICATION</scope>
</reference>
<evidence type="ECO:0000256" key="4">
    <source>
        <dbReference type="SAM" id="Phobius"/>
    </source>
</evidence>
<dbReference type="EnsemblMetazoa" id="XM_038204927.1">
    <property type="protein sequence ID" value="XP_038060855.1"/>
    <property type="gene ID" value="LOC119731706"/>
</dbReference>
<dbReference type="AlphaFoldDB" id="A0A914AAG8"/>
<keyword evidence="6" id="KW-1185">Reference proteome</keyword>
<dbReference type="GeneID" id="119731706"/>
<evidence type="ECO:0000256" key="2">
    <source>
        <dbReference type="ARBA" id="ARBA00022676"/>
    </source>
</evidence>
<keyword evidence="4" id="KW-0472">Membrane</keyword>
<dbReference type="PANTHER" id="PTHR48043">
    <property type="entry name" value="EG:EG0003.4 PROTEIN-RELATED"/>
    <property type="match status" value="1"/>
</dbReference>
<evidence type="ECO:0000256" key="1">
    <source>
        <dbReference type="ARBA" id="ARBA00009995"/>
    </source>
</evidence>
<proteinExistence type="inferred from homology"/>
<accession>A0A914AAG8</accession>
<dbReference type="CDD" id="cd03784">
    <property type="entry name" value="GT1_Gtf-like"/>
    <property type="match status" value="1"/>
</dbReference>
<dbReference type="RefSeq" id="XP_038060855.1">
    <property type="nucleotide sequence ID" value="XM_038204927.1"/>
</dbReference>
<sequence length="536" mass="59529">MGALYLILICCLSGHIVLFRAVALGSRILYVSAGGIGSHYPAGVAISKSLVRRGHHVTVCISQESYDSVKDGRDFPPNVETITFRASFPLETTFRTIDKYVRSALRSCAPNDVIDELPPQDYPGQDDHTIFDLSASFCDDILKNTELIAKLSASRFDMIVGDTTFLCYALLSQKLSVPFIHFGLTPMAPSQHDIFAGNPVSPAYVPERASELTDQLTFRQRFKNTLMYHLVRYFYNKLVLQTFELVQQRHRLRPDVTFQQLIPEAEMWIFSSNFLVDFARPLPPHVRFVGGVLTGPPSQLIEELDVFANSSGEAGLVVVTMGTLITSQLTEQQSQAMATSLSLLPQKVVWAFSGRAPSAVGNNTLIVARIPQNDLLAHPKVRAFVSHGGLNSLHESVYHGVPVVCVPVFGDQGDNCVRLRTRGMAVKVDIKNLMDTTLYEAITEIIQNQRYKDTAVIMSQIAKDRVSGMSPVDETAYWIEYAIKHGTQHLKPRALQLSFIEYFMLDVLAINVVIVIAIIVGIKYTCCSRKVEVAGQ</sequence>
<organism evidence="5 6">
    <name type="scientific">Patiria miniata</name>
    <name type="common">Bat star</name>
    <name type="synonym">Asterina miniata</name>
    <dbReference type="NCBI Taxonomy" id="46514"/>
    <lineage>
        <taxon>Eukaryota</taxon>
        <taxon>Metazoa</taxon>
        <taxon>Echinodermata</taxon>
        <taxon>Eleutherozoa</taxon>
        <taxon>Asterozoa</taxon>
        <taxon>Asteroidea</taxon>
        <taxon>Valvatacea</taxon>
        <taxon>Valvatida</taxon>
        <taxon>Asterinidae</taxon>
        <taxon>Patiria</taxon>
    </lineage>
</organism>
<dbReference type="OrthoDB" id="5835829at2759"/>
<dbReference type="InterPro" id="IPR050271">
    <property type="entry name" value="UDP-glycosyltransferase"/>
</dbReference>
<dbReference type="Gene3D" id="3.40.50.2000">
    <property type="entry name" value="Glycogen Phosphorylase B"/>
    <property type="match status" value="2"/>
</dbReference>
<evidence type="ECO:0008006" key="7">
    <source>
        <dbReference type="Google" id="ProtNLM"/>
    </source>
</evidence>
<protein>
    <recommendedName>
        <fullName evidence="7">UDP-glucuronosyltransferase</fullName>
    </recommendedName>
</protein>
<keyword evidence="4" id="KW-0812">Transmembrane</keyword>